<evidence type="ECO:0000256" key="1">
    <source>
        <dbReference type="SAM" id="Phobius"/>
    </source>
</evidence>
<protein>
    <submittedName>
        <fullName evidence="2">Uncharacterized protein</fullName>
    </submittedName>
</protein>
<keyword evidence="1" id="KW-0472">Membrane</keyword>
<evidence type="ECO:0000313" key="2">
    <source>
        <dbReference type="EMBL" id="CAB4192171.1"/>
    </source>
</evidence>
<gene>
    <name evidence="2" type="ORF">UFOVP1235_14</name>
</gene>
<keyword evidence="1" id="KW-0812">Transmembrane</keyword>
<accession>A0A6J5RF60</accession>
<sequence>MTYGEMVKAHDIAIRDLQTWRSEIRGMVQLVKYALGASIVSGIASVIAIVSALGGVK</sequence>
<keyword evidence="1" id="KW-1133">Transmembrane helix</keyword>
<feature type="transmembrane region" description="Helical" evidence="1">
    <location>
        <begin position="30"/>
        <end position="54"/>
    </location>
</feature>
<name>A0A6J5RF60_9CAUD</name>
<reference evidence="2" key="1">
    <citation type="submission" date="2020-05" db="EMBL/GenBank/DDBJ databases">
        <authorList>
            <person name="Chiriac C."/>
            <person name="Salcher M."/>
            <person name="Ghai R."/>
            <person name="Kavagutti S V."/>
        </authorList>
    </citation>
    <scope>NUCLEOTIDE SEQUENCE</scope>
</reference>
<dbReference type="EMBL" id="LR797191">
    <property type="protein sequence ID" value="CAB4192171.1"/>
    <property type="molecule type" value="Genomic_DNA"/>
</dbReference>
<organism evidence="2">
    <name type="scientific">uncultured Caudovirales phage</name>
    <dbReference type="NCBI Taxonomy" id="2100421"/>
    <lineage>
        <taxon>Viruses</taxon>
        <taxon>Duplodnaviria</taxon>
        <taxon>Heunggongvirae</taxon>
        <taxon>Uroviricota</taxon>
        <taxon>Caudoviricetes</taxon>
        <taxon>Peduoviridae</taxon>
        <taxon>Maltschvirus</taxon>
        <taxon>Maltschvirus maltsch</taxon>
    </lineage>
</organism>
<proteinExistence type="predicted"/>